<organism evidence="1">
    <name type="scientific">marine sediment metagenome</name>
    <dbReference type="NCBI Taxonomy" id="412755"/>
    <lineage>
        <taxon>unclassified sequences</taxon>
        <taxon>metagenomes</taxon>
        <taxon>ecological metagenomes</taxon>
    </lineage>
</organism>
<evidence type="ECO:0000313" key="1">
    <source>
        <dbReference type="EMBL" id="GAI08012.1"/>
    </source>
</evidence>
<protein>
    <recommendedName>
        <fullName evidence="2">Methyltransferase domain-containing protein</fullName>
    </recommendedName>
</protein>
<dbReference type="Gene3D" id="3.40.50.150">
    <property type="entry name" value="Vaccinia Virus protein VP39"/>
    <property type="match status" value="1"/>
</dbReference>
<reference evidence="1" key="1">
    <citation type="journal article" date="2014" name="Front. Microbiol.">
        <title>High frequency of phylogenetically diverse reductive dehalogenase-homologous genes in deep subseafloor sedimentary metagenomes.</title>
        <authorList>
            <person name="Kawai M."/>
            <person name="Futagami T."/>
            <person name="Toyoda A."/>
            <person name="Takaki Y."/>
            <person name="Nishi S."/>
            <person name="Hori S."/>
            <person name="Arai W."/>
            <person name="Tsubouchi T."/>
            <person name="Morono Y."/>
            <person name="Uchiyama I."/>
            <person name="Ito T."/>
            <person name="Fujiyama A."/>
            <person name="Inagaki F."/>
            <person name="Takami H."/>
        </authorList>
    </citation>
    <scope>NUCLEOTIDE SEQUENCE</scope>
    <source>
        <strain evidence="1">Expedition CK06-06</strain>
    </source>
</reference>
<proteinExistence type="predicted"/>
<dbReference type="SUPFAM" id="SSF53335">
    <property type="entry name" value="S-adenosyl-L-methionine-dependent methyltransferases"/>
    <property type="match status" value="1"/>
</dbReference>
<dbReference type="CDD" id="cd02440">
    <property type="entry name" value="AdoMet_MTases"/>
    <property type="match status" value="1"/>
</dbReference>
<sequence>MTHNPAINPWVVKTLQKLNPRRVVDAGSGRGYYGKMISGCLKDCIVIGVEIYEPYLKAYPNLKKYYLKMILGDIREVIHEEEMYGDLIIFGDILEHLLKEDVHPLLRESIKKFRYILVSAPIGFTPQIRPKKGDNISFKNLHERHLCGLT</sequence>
<dbReference type="AlphaFoldDB" id="X1KLQ4"/>
<comment type="caution">
    <text evidence="1">The sequence shown here is derived from an EMBL/GenBank/DDBJ whole genome shotgun (WGS) entry which is preliminary data.</text>
</comment>
<dbReference type="InterPro" id="IPR029063">
    <property type="entry name" value="SAM-dependent_MTases_sf"/>
</dbReference>
<gene>
    <name evidence="1" type="ORF">S06H3_23507</name>
</gene>
<accession>X1KLQ4</accession>
<dbReference type="EMBL" id="BARV01012792">
    <property type="protein sequence ID" value="GAI08012.1"/>
    <property type="molecule type" value="Genomic_DNA"/>
</dbReference>
<feature type="non-terminal residue" evidence="1">
    <location>
        <position position="150"/>
    </location>
</feature>
<evidence type="ECO:0008006" key="2">
    <source>
        <dbReference type="Google" id="ProtNLM"/>
    </source>
</evidence>
<name>X1KLQ4_9ZZZZ</name>